<dbReference type="InterPro" id="IPR029058">
    <property type="entry name" value="AB_hydrolase_fold"/>
</dbReference>
<feature type="domain" description="Carrier" evidence="4">
    <location>
        <begin position="2507"/>
        <end position="2582"/>
    </location>
</feature>
<dbReference type="EMBL" id="LGLV01000006">
    <property type="protein sequence ID" value="OBZ95804.1"/>
    <property type="molecule type" value="Genomic_DNA"/>
</dbReference>
<dbReference type="InterPro" id="IPR001242">
    <property type="entry name" value="Condensation_dom"/>
</dbReference>
<dbReference type="GO" id="GO:0047527">
    <property type="term" value="F:2,3-dihydroxybenzoate-serine ligase activity"/>
    <property type="evidence" value="ECO:0007669"/>
    <property type="project" value="TreeGrafter"/>
</dbReference>
<dbReference type="Pfam" id="PF00501">
    <property type="entry name" value="AMP-binding"/>
    <property type="match status" value="2"/>
</dbReference>
<evidence type="ECO:0000313" key="5">
    <source>
        <dbReference type="EMBL" id="OBZ95804.1"/>
    </source>
</evidence>
<protein>
    <submittedName>
        <fullName evidence="5">Chromophore lyase</fullName>
    </submittedName>
</protein>
<dbReference type="SMART" id="SM00824">
    <property type="entry name" value="PKS_TE"/>
    <property type="match status" value="1"/>
</dbReference>
<dbReference type="InterPro" id="IPR045851">
    <property type="entry name" value="AMP-bd_C_sf"/>
</dbReference>
<dbReference type="CDD" id="cd17646">
    <property type="entry name" value="A_NRPS_AB3403-like"/>
    <property type="match status" value="1"/>
</dbReference>
<dbReference type="RefSeq" id="WP_068954062.1">
    <property type="nucleotide sequence ID" value="NZ_LGLV01000006.1"/>
</dbReference>
<sequence length="2838" mass="308333">MTIAAFSSSRSDTSDQASVLTLPLAAAQPGIWFAGQIEPEAQTFVVAHYADMHGAIDAALLRRAIRSGLAEADTIHARFSDSDGEPTQSWPQERAVETIAEPDVFDLADETDPIVTAHAIMRGDLDTAPAPGADGPLYRHILLKVGNDRWFWYQRYQHLCVDGYSFAALTRRITQIYSALAEGQTPDANPFTSFAAVVEEYRTYSLSETCERDRAFWAGYLEETDAPAMLAATGGLVNQSTANLDVLRLKFQLEAPVLAQLATPSQRYRVAQPEIVMTGVLAYYQRMTGSSTVIVGVPFMRRMGSVAINAVGPVVNVLPVKLMLDDALSFGALAQRFSQELRRVRKHQRYDAEQVQRDLGLVGSGRALYGPTVNFKVYDGGLALSGIKSTTHVLAAGPVEDIEFGLWYEGDALTIELSANPARYTAYALASHRDRLNAFLRELIDHVDDPVTASQLLGPDEKTLIETWAQGPDIKGPPQASTVLDIFERNAVLHAGQTAIVDCETQLDFRALSAAVASLGRLLIARGIGPGDVVATALPRRAEAIVALLGVMAAGAAWMPLDPDYPADRLSLMCADAKPALLLTRRDLDVAITTDTATLYLDDPDVIRQIARQSSRPVNDTDRLRPLTGNDLAYIIYTSGSTGTPKGVMVPHRGLLNLLLSHEAGLFGDIMRKVGSRRVRAGHVMSLAFDSSWEQIIWMLLGHELHLCDEEQRRDALALVELLVQRRIDTLDVSPSMLQQLINSGLFDHEQRPVMIQVGGEAVPGALWRELRQHPDIHFHNFYGPTEYSVDALNAGIAEADVPVIGRPIANTTVHILDNRLQPVPAGVTGELYISGMGLAQGYLGRAGLTASRFVANPFEDGTCMYRTGDLARWRPDGQVDYVGRSDHQIKLRGFRVEPGEIEHAISALPGVTAALVLAETFETGLRLLAWFTGSADETEVLAALTRSLPDYMVPSSVQKLEAWPLNVNGKIERKELPRPGQKTVADEIAVYADDDEKLICETIAAVIGLHSVRAADDFFTLGGDSISAMALCGTLRKAGFILRPRDVFGLRRADCMKTVLQPLDIQPPLRPADVEGDVSSLPIVKWYAENYGLQTRFAQAVLLRIPASLTRMSIERGLEALYRAHPALHARTTATGLTITPLTPDFSAASLLRTIDSSPPEPQAMVNEAEAAFAAASARLDPAAGIMLQAVHWPASRDDGWVMLVVHHLVVDGVSWRILLSEFETACMAAMAGTVPFIAREEASIRDWANMLVQQVPVRRSELPLWRATLAETSGIMPRPLNAAHDTYGTARRSRTLIDTDLTRLLLQDLPAAYRATVEETLLAAVTRAFAQIFRVDRLRVAMESHGRHPIDDRIDASRTIGWFTAEYPVVFDMAQAGDLPGAVRAVKQALRQIPDHGIGFGVLRYLDADNGPELAALEADNPPELLFNYLGRFVARDGHWAPQAIGGRFADAFAVDVDPGMKLMHGAEINAFVEETASGPRLAINWTWANGLFDDSIIETLHGAIAANISALADTAWGHPALAADTLVAADAPGLTVDELDDLRERYGPLAAVLPLLPLQEGLLFHTQLQETASRYNSITRIDLAGPLDVARLQNAFDAVLARYPQLAGRFEAGLQCGSRQVLPLNPGRWPLETCDISRDTDKQEALRRIEQCELDREFSAAEGRLFHASLAQHGDANHTLFINVHHLVIDGWSTPVLLRELLAAYNNGPDTLVPTRVPYAEVIGALSARDLGPARTAWADMLAGARPTLLFGTASASPAVHEIDFIVPDALEAALLARCRENGLTLNTLMQGVWGAVLSLLSGRRDVLFGTPVSGRFSPIDGIDEHIGLFSNTVPVRIRLDPSQPLLQQLTASQATQGAMLEHDGLGLAEIQQIAGGATLFNTLLVSENYPQTDALKGRDYAGVTITGLNNRGYTHYPLTLMVLREEKLRLLVEYRDLLRDPEQLMTRIRMLLDHLAYDSEKPWSQFAPLVPAEQALIDATNATDVAIPDATLRDRLTSQAAATPDAIALADEHHSLTYAQLRHQVRHLATRMQAGGAGPGTIVAVALPRSVLLTIAIHAAIEAGAAYLPLDTSYPDERLGMMIGDAQPKLIVTAAALAHRFDHLGITMHVDALAEEDATASFESLSALNPDDPAYLIYTSGSTGRPKGVLVSHRAIVNRLAWMQHEYRIGGTDVVLQKTPASFDVSVWEFFWPLMEGAALYMAPPEAHRDPAELARVVAREHVTVMHFVPSMLAAFLEWCEEDADIRASLAASLRYVFCSGEALPRGLADRHQALFGAELHNLYGPTEAAVDVTYKPASEPGAVLPNVPIGRPVWNTQLRILDSALRPVPTDVPGDLYLCGVQLADYYLDRAGLTASRFVADPFADGQRMYRTGDIARWLANGDVDYLGRSDDQLKIRGQRIELGEIEAVLQAQPGIVNAVVNPCVLGTAGTAGDARQLVAYVVTDAAGFDSAGLKEALASLLPAHMVPALILQLDALPLSPNGKLDRKALPVPTVAPQSGRPPLPGLESRIAAEFAAILELPSVQADDDFFTMGGHSLLAMRLASKLRSSLGMPLSVGQVMMAPSVAKLARLLSVQPGDRTSAGFGTVLQLRSGKGNPLFCFHPASGFAWQYNGFARYLPADLPVIGLQSPRSDGVIANSGSLDEACERHLETIRNLQPRGPYHLIGYSLGGTLAQGVAARLREQGEDVAFLGLFDTYPPEGQDWSGNTENEAGAEADREREQFVAATEDDAFDEAMQAEKTAMFTDIVANYTDAVKLLAHGKTPYFDGEAVLFVATRTLPQDWDVRGSWAGRLRGLDVHEVDCAHEDILAPETLVELGPLLARLLANVMSLG</sequence>
<dbReference type="InterPro" id="IPR006162">
    <property type="entry name" value="Ppantetheine_attach_site"/>
</dbReference>
<dbReference type="InterPro" id="IPR020845">
    <property type="entry name" value="AMP-binding_CS"/>
</dbReference>
<keyword evidence="5" id="KW-0456">Lyase</keyword>
<dbReference type="GO" id="GO:0043041">
    <property type="term" value="P:amino acid activation for nonribosomal peptide biosynthetic process"/>
    <property type="evidence" value="ECO:0007669"/>
    <property type="project" value="TreeGrafter"/>
</dbReference>
<dbReference type="InterPro" id="IPR036736">
    <property type="entry name" value="ACP-like_sf"/>
</dbReference>
<dbReference type="SUPFAM" id="SSF53474">
    <property type="entry name" value="alpha/beta-Hydrolases"/>
    <property type="match status" value="1"/>
</dbReference>
<dbReference type="FunFam" id="3.40.50.12780:FF:000012">
    <property type="entry name" value="Non-ribosomal peptide synthetase"/>
    <property type="match status" value="1"/>
</dbReference>
<keyword evidence="2" id="KW-0596">Phosphopantetheine</keyword>
<dbReference type="SMART" id="SM00823">
    <property type="entry name" value="PKS_PP"/>
    <property type="match status" value="2"/>
</dbReference>
<comment type="caution">
    <text evidence="5">The sequence shown here is derived from an EMBL/GenBank/DDBJ whole genome shotgun (WGS) entry which is preliminary data.</text>
</comment>
<organism evidence="5 6">
    <name type="scientific">Pararhizobium polonicum</name>
    <dbReference type="NCBI Taxonomy" id="1612624"/>
    <lineage>
        <taxon>Bacteria</taxon>
        <taxon>Pseudomonadati</taxon>
        <taxon>Pseudomonadota</taxon>
        <taxon>Alphaproteobacteria</taxon>
        <taxon>Hyphomicrobiales</taxon>
        <taxon>Rhizobiaceae</taxon>
        <taxon>Rhizobium/Agrobacterium group</taxon>
        <taxon>Pararhizobium</taxon>
    </lineage>
</organism>
<dbReference type="PROSITE" id="PS50075">
    <property type="entry name" value="CARRIER"/>
    <property type="match status" value="2"/>
</dbReference>
<evidence type="ECO:0000256" key="2">
    <source>
        <dbReference type="ARBA" id="ARBA00022450"/>
    </source>
</evidence>
<dbReference type="InterPro" id="IPR020802">
    <property type="entry name" value="TesA-like"/>
</dbReference>
<evidence type="ECO:0000256" key="3">
    <source>
        <dbReference type="ARBA" id="ARBA00022553"/>
    </source>
</evidence>
<dbReference type="GO" id="GO:0009366">
    <property type="term" value="C:enterobactin synthetase complex"/>
    <property type="evidence" value="ECO:0007669"/>
    <property type="project" value="TreeGrafter"/>
</dbReference>
<dbReference type="STRING" id="1612624.ADU59_10655"/>
<dbReference type="GO" id="GO:0009239">
    <property type="term" value="P:enterobactin biosynthetic process"/>
    <property type="evidence" value="ECO:0007669"/>
    <property type="project" value="TreeGrafter"/>
</dbReference>
<dbReference type="NCBIfam" id="TIGR01720">
    <property type="entry name" value="NRPS-para261"/>
    <property type="match status" value="1"/>
</dbReference>
<dbReference type="InterPro" id="IPR020806">
    <property type="entry name" value="PKS_PP-bd"/>
</dbReference>
<dbReference type="FunFam" id="2.30.38.10:FF:000001">
    <property type="entry name" value="Non-ribosomal peptide synthetase PvdI"/>
    <property type="match status" value="1"/>
</dbReference>
<keyword evidence="6" id="KW-1185">Reference proteome</keyword>
<dbReference type="InterPro" id="IPR000873">
    <property type="entry name" value="AMP-dep_synth/lig_dom"/>
</dbReference>
<dbReference type="Pfam" id="PF00975">
    <property type="entry name" value="Thioesterase"/>
    <property type="match status" value="1"/>
</dbReference>
<dbReference type="Pfam" id="PF00668">
    <property type="entry name" value="Condensation"/>
    <property type="match status" value="3"/>
</dbReference>
<dbReference type="GO" id="GO:0031177">
    <property type="term" value="F:phosphopantetheine binding"/>
    <property type="evidence" value="ECO:0007669"/>
    <property type="project" value="InterPro"/>
</dbReference>
<proteinExistence type="predicted"/>
<dbReference type="InterPro" id="IPR010071">
    <property type="entry name" value="AA_adenyl_dom"/>
</dbReference>
<dbReference type="Gene3D" id="3.30.559.10">
    <property type="entry name" value="Chloramphenicol acetyltransferase-like domain"/>
    <property type="match status" value="3"/>
</dbReference>
<dbReference type="Gene3D" id="3.30.559.30">
    <property type="entry name" value="Nonribosomal peptide synthetase, condensation domain"/>
    <property type="match status" value="3"/>
</dbReference>
<comment type="cofactor">
    <cofactor evidence="1">
        <name>pantetheine 4'-phosphate</name>
        <dbReference type="ChEBI" id="CHEBI:47942"/>
    </cofactor>
</comment>
<dbReference type="Gene3D" id="1.10.1200.10">
    <property type="entry name" value="ACP-like"/>
    <property type="match status" value="1"/>
</dbReference>
<gene>
    <name evidence="5" type="ORF">ADU59_10655</name>
</gene>
<dbReference type="SUPFAM" id="SSF52777">
    <property type="entry name" value="CoA-dependent acyltransferases"/>
    <property type="match status" value="6"/>
</dbReference>
<dbReference type="Proteomes" id="UP000093111">
    <property type="component" value="Unassembled WGS sequence"/>
</dbReference>
<dbReference type="Pfam" id="PF00550">
    <property type="entry name" value="PP-binding"/>
    <property type="match status" value="2"/>
</dbReference>
<reference evidence="5 6" key="1">
    <citation type="journal article" date="2016" name="Syst. Appl. Microbiol.">
        <title>Pararhizobium polonicum sp. nov. isolated from tumors on stone fruit rootstocks.</title>
        <authorList>
            <person name="Pulawska J."/>
            <person name="Kuzmanovic N."/>
            <person name="Willems A."/>
            <person name="Pothier J.F."/>
        </authorList>
    </citation>
    <scope>NUCLEOTIDE SEQUENCE [LARGE SCALE GENOMIC DNA]</scope>
    <source>
        <strain evidence="5 6">F5.1</strain>
    </source>
</reference>
<dbReference type="PANTHER" id="PTHR45527">
    <property type="entry name" value="NONRIBOSOMAL PEPTIDE SYNTHETASE"/>
    <property type="match status" value="1"/>
</dbReference>
<dbReference type="InterPro" id="IPR010060">
    <property type="entry name" value="NRPS_synth"/>
</dbReference>
<dbReference type="InterPro" id="IPR009081">
    <property type="entry name" value="PP-bd_ACP"/>
</dbReference>
<feature type="domain" description="Carrier" evidence="4">
    <location>
        <begin position="991"/>
        <end position="1065"/>
    </location>
</feature>
<evidence type="ECO:0000259" key="4">
    <source>
        <dbReference type="PROSITE" id="PS50075"/>
    </source>
</evidence>
<dbReference type="Gene3D" id="3.40.50.980">
    <property type="match status" value="4"/>
</dbReference>
<dbReference type="GO" id="GO:0005829">
    <property type="term" value="C:cytosol"/>
    <property type="evidence" value="ECO:0007669"/>
    <property type="project" value="TreeGrafter"/>
</dbReference>
<evidence type="ECO:0000313" key="6">
    <source>
        <dbReference type="Proteomes" id="UP000093111"/>
    </source>
</evidence>
<dbReference type="Gene3D" id="3.30.300.30">
    <property type="match status" value="2"/>
</dbReference>
<name>A0A1C7P7U6_9HYPH</name>
<dbReference type="InterPro" id="IPR001031">
    <property type="entry name" value="Thioesterase"/>
</dbReference>
<dbReference type="PANTHER" id="PTHR45527:SF1">
    <property type="entry name" value="FATTY ACID SYNTHASE"/>
    <property type="match status" value="1"/>
</dbReference>
<dbReference type="PROSITE" id="PS00012">
    <property type="entry name" value="PHOSPHOPANTETHEINE"/>
    <property type="match status" value="2"/>
</dbReference>
<dbReference type="SUPFAM" id="SSF47336">
    <property type="entry name" value="ACP-like"/>
    <property type="match status" value="2"/>
</dbReference>
<keyword evidence="3" id="KW-0597">Phosphoprotein</keyword>
<dbReference type="FunFam" id="3.40.50.980:FF:000002">
    <property type="entry name" value="Enterobactin synthetase component F"/>
    <property type="match status" value="1"/>
</dbReference>
<dbReference type="InterPro" id="IPR023213">
    <property type="entry name" value="CAT-like_dom_sf"/>
</dbReference>
<dbReference type="PATRIC" id="fig|1612624.7.peg.3685"/>
<dbReference type="SUPFAM" id="SSF56801">
    <property type="entry name" value="Acetyl-CoA synthetase-like"/>
    <property type="match status" value="2"/>
</dbReference>
<dbReference type="Gene3D" id="2.30.38.10">
    <property type="entry name" value="Luciferase, Domain 3"/>
    <property type="match status" value="2"/>
</dbReference>
<dbReference type="OrthoDB" id="9803968at2"/>
<dbReference type="PROSITE" id="PS00455">
    <property type="entry name" value="AMP_BINDING"/>
    <property type="match status" value="2"/>
</dbReference>
<dbReference type="NCBIfam" id="TIGR01733">
    <property type="entry name" value="AA-adenyl-dom"/>
    <property type="match status" value="2"/>
</dbReference>
<accession>A0A1C7P7U6</accession>
<evidence type="ECO:0000256" key="1">
    <source>
        <dbReference type="ARBA" id="ARBA00001957"/>
    </source>
</evidence>
<dbReference type="GO" id="GO:0016829">
    <property type="term" value="F:lyase activity"/>
    <property type="evidence" value="ECO:0007669"/>
    <property type="project" value="UniProtKB-KW"/>
</dbReference>
<dbReference type="CDD" id="cd05930">
    <property type="entry name" value="A_NRPS"/>
    <property type="match status" value="1"/>
</dbReference>
<dbReference type="Gene3D" id="3.40.50.1820">
    <property type="entry name" value="alpha/beta hydrolase"/>
    <property type="match status" value="1"/>
</dbReference>